<name>A0A6A6PU69_9PEZI</name>
<keyword evidence="8" id="KW-0274">FAD</keyword>
<evidence type="ECO:0000256" key="9">
    <source>
        <dbReference type="ARBA" id="ARBA00022840"/>
    </source>
</evidence>
<evidence type="ECO:0000256" key="3">
    <source>
        <dbReference type="ARBA" id="ARBA00022630"/>
    </source>
</evidence>
<evidence type="ECO:0000256" key="2">
    <source>
        <dbReference type="ARBA" id="ARBA00012393"/>
    </source>
</evidence>
<keyword evidence="9" id="KW-0067">ATP-binding</keyword>
<dbReference type="SUPFAM" id="SSF52402">
    <property type="entry name" value="Adenine nucleotide alpha hydrolases-like"/>
    <property type="match status" value="1"/>
</dbReference>
<dbReference type="Pfam" id="PF01507">
    <property type="entry name" value="PAPS_reduct"/>
    <property type="match status" value="1"/>
</dbReference>
<dbReference type="PANTHER" id="PTHR23293:SF9">
    <property type="entry name" value="FAD SYNTHASE"/>
    <property type="match status" value="1"/>
</dbReference>
<evidence type="ECO:0000256" key="7">
    <source>
        <dbReference type="ARBA" id="ARBA00022741"/>
    </source>
</evidence>
<dbReference type="Gene3D" id="3.40.50.620">
    <property type="entry name" value="HUPs"/>
    <property type="match status" value="1"/>
</dbReference>
<dbReference type="AlphaFoldDB" id="A0A6A6PU69"/>
<evidence type="ECO:0000256" key="1">
    <source>
        <dbReference type="ARBA" id="ARBA00004726"/>
    </source>
</evidence>
<evidence type="ECO:0000313" key="15">
    <source>
        <dbReference type="Proteomes" id="UP000799767"/>
    </source>
</evidence>
<reference evidence="14" key="1">
    <citation type="journal article" date="2020" name="Stud. Mycol.">
        <title>101 Dothideomycetes genomes: a test case for predicting lifestyles and emergence of pathogens.</title>
        <authorList>
            <person name="Haridas S."/>
            <person name="Albert R."/>
            <person name="Binder M."/>
            <person name="Bloem J."/>
            <person name="Labutti K."/>
            <person name="Salamov A."/>
            <person name="Andreopoulos B."/>
            <person name="Baker S."/>
            <person name="Barry K."/>
            <person name="Bills G."/>
            <person name="Bluhm B."/>
            <person name="Cannon C."/>
            <person name="Castanera R."/>
            <person name="Culley D."/>
            <person name="Daum C."/>
            <person name="Ezra D."/>
            <person name="Gonzalez J."/>
            <person name="Henrissat B."/>
            <person name="Kuo A."/>
            <person name="Liang C."/>
            <person name="Lipzen A."/>
            <person name="Lutzoni F."/>
            <person name="Magnuson J."/>
            <person name="Mondo S."/>
            <person name="Nolan M."/>
            <person name="Ohm R."/>
            <person name="Pangilinan J."/>
            <person name="Park H.-J."/>
            <person name="Ramirez L."/>
            <person name="Alfaro M."/>
            <person name="Sun H."/>
            <person name="Tritt A."/>
            <person name="Yoshinaga Y."/>
            <person name="Zwiers L.-H."/>
            <person name="Turgeon B."/>
            <person name="Goodwin S."/>
            <person name="Spatafora J."/>
            <person name="Crous P."/>
            <person name="Grigoriev I."/>
        </authorList>
    </citation>
    <scope>NUCLEOTIDE SEQUENCE</scope>
    <source>
        <strain evidence="14">CBS 113389</strain>
    </source>
</reference>
<dbReference type="FunFam" id="3.40.50.620:FF:000187">
    <property type="entry name" value="Probable FAD synthetase"/>
    <property type="match status" value="1"/>
</dbReference>
<dbReference type="InterPro" id="IPR014729">
    <property type="entry name" value="Rossmann-like_a/b/a_fold"/>
</dbReference>
<sequence>MYRTSKCMYLSVRQWRRPLDASHHSPPTFRHFQGCTTASRTSSSFNLTRYIVHPHQPSTLCSGMVMPGTPAGDAGERNGTDVAASTVVHPTAPLPLAQLCAQIHGKLAAFLNADPKTERLRAVQAQSRISLGVIEEALRRYSPEELSISYNGGKDCLVLLILYLSALHSYHARPVDGLHTSNKTNNHHQHHPPPARLPTRLNSVYIVTQHPFQAVEDFVASSVEYYHLSMTRYAKPMKEGFADYLREHPKIRAIFVGTRRTDPHGGELVHFDPTDRGWPDFMRIHPVIDWHYAEIWAFIRELGITYCELYDMGYTSLGGTTDTQPNPALGVGSGGFRPAYELLQDEEERLGRNR</sequence>
<organism evidence="14 15">
    <name type="scientific">Neohortaea acidophila</name>
    <dbReference type="NCBI Taxonomy" id="245834"/>
    <lineage>
        <taxon>Eukaryota</taxon>
        <taxon>Fungi</taxon>
        <taxon>Dikarya</taxon>
        <taxon>Ascomycota</taxon>
        <taxon>Pezizomycotina</taxon>
        <taxon>Dothideomycetes</taxon>
        <taxon>Dothideomycetidae</taxon>
        <taxon>Mycosphaerellales</taxon>
        <taxon>Teratosphaeriaceae</taxon>
        <taxon>Neohortaea</taxon>
    </lineage>
</organism>
<dbReference type="EMBL" id="MU001635">
    <property type="protein sequence ID" value="KAF2483013.1"/>
    <property type="molecule type" value="Genomic_DNA"/>
</dbReference>
<dbReference type="CDD" id="cd23948">
    <property type="entry name" value="FAD_synthase"/>
    <property type="match status" value="1"/>
</dbReference>
<evidence type="ECO:0000256" key="6">
    <source>
        <dbReference type="ARBA" id="ARBA00022695"/>
    </source>
</evidence>
<keyword evidence="5" id="KW-0808">Transferase</keyword>
<dbReference type="GO" id="GO:0006747">
    <property type="term" value="P:FAD biosynthetic process"/>
    <property type="evidence" value="ECO:0007669"/>
    <property type="project" value="TreeGrafter"/>
</dbReference>
<keyword evidence="7" id="KW-0547">Nucleotide-binding</keyword>
<feature type="domain" description="Phosphoadenosine phosphosulphate reductase" evidence="13">
    <location>
        <begin position="146"/>
        <end position="325"/>
    </location>
</feature>
<protein>
    <recommendedName>
        <fullName evidence="2">FAD synthase</fullName>
        <ecNumber evidence="2">2.7.7.2</ecNumber>
    </recommendedName>
    <alternativeName>
        <fullName evidence="10">FAD pyrophosphorylase</fullName>
    </alternativeName>
    <alternativeName>
        <fullName evidence="11">FMN adenylyltransferase</fullName>
    </alternativeName>
</protein>
<comment type="pathway">
    <text evidence="1">Cofactor biosynthesis; FAD biosynthesis; FAD from FMN: step 1/1.</text>
</comment>
<dbReference type="EC" id="2.7.7.2" evidence="2"/>
<comment type="catalytic activity">
    <reaction evidence="12">
        <text>FMN + ATP + H(+) = FAD + diphosphate</text>
        <dbReference type="Rhea" id="RHEA:17237"/>
        <dbReference type="ChEBI" id="CHEBI:15378"/>
        <dbReference type="ChEBI" id="CHEBI:30616"/>
        <dbReference type="ChEBI" id="CHEBI:33019"/>
        <dbReference type="ChEBI" id="CHEBI:57692"/>
        <dbReference type="ChEBI" id="CHEBI:58210"/>
        <dbReference type="EC" id="2.7.7.2"/>
    </reaction>
</comment>
<keyword evidence="15" id="KW-1185">Reference proteome</keyword>
<dbReference type="OrthoDB" id="270728at2759"/>
<evidence type="ECO:0000256" key="8">
    <source>
        <dbReference type="ARBA" id="ARBA00022827"/>
    </source>
</evidence>
<dbReference type="InterPro" id="IPR002500">
    <property type="entry name" value="PAPS_reduct_dom"/>
</dbReference>
<gene>
    <name evidence="14" type="ORF">BDY17DRAFT_296631</name>
</gene>
<dbReference type="PANTHER" id="PTHR23293">
    <property type="entry name" value="FAD SYNTHETASE-RELATED FMN ADENYLYLTRANSFERASE"/>
    <property type="match status" value="1"/>
</dbReference>
<dbReference type="Proteomes" id="UP000799767">
    <property type="component" value="Unassembled WGS sequence"/>
</dbReference>
<evidence type="ECO:0000256" key="5">
    <source>
        <dbReference type="ARBA" id="ARBA00022679"/>
    </source>
</evidence>
<proteinExistence type="predicted"/>
<dbReference type="GO" id="GO:0003919">
    <property type="term" value="F:FMN adenylyltransferase activity"/>
    <property type="evidence" value="ECO:0007669"/>
    <property type="project" value="UniProtKB-EC"/>
</dbReference>
<dbReference type="GeneID" id="54474484"/>
<evidence type="ECO:0000256" key="4">
    <source>
        <dbReference type="ARBA" id="ARBA00022643"/>
    </source>
</evidence>
<evidence type="ECO:0000259" key="13">
    <source>
        <dbReference type="Pfam" id="PF01507"/>
    </source>
</evidence>
<evidence type="ECO:0000313" key="14">
    <source>
        <dbReference type="EMBL" id="KAF2483013.1"/>
    </source>
</evidence>
<keyword evidence="3" id="KW-0285">Flavoprotein</keyword>
<accession>A0A6A6PU69</accession>
<dbReference type="GO" id="GO:0005524">
    <property type="term" value="F:ATP binding"/>
    <property type="evidence" value="ECO:0007669"/>
    <property type="project" value="UniProtKB-KW"/>
</dbReference>
<evidence type="ECO:0000256" key="10">
    <source>
        <dbReference type="ARBA" id="ARBA00031145"/>
    </source>
</evidence>
<dbReference type="RefSeq" id="XP_033589583.1">
    <property type="nucleotide sequence ID" value="XM_033733482.1"/>
</dbReference>
<keyword evidence="6" id="KW-0548">Nucleotidyltransferase</keyword>
<evidence type="ECO:0000256" key="11">
    <source>
        <dbReference type="ARBA" id="ARBA00031871"/>
    </source>
</evidence>
<evidence type="ECO:0000256" key="12">
    <source>
        <dbReference type="ARBA" id="ARBA00049494"/>
    </source>
</evidence>
<keyword evidence="4" id="KW-0288">FMN</keyword>